<evidence type="ECO:0008006" key="4">
    <source>
        <dbReference type="Google" id="ProtNLM"/>
    </source>
</evidence>
<reference evidence="2" key="2">
    <citation type="submission" date="2023-05" db="EMBL/GenBank/DDBJ databases">
        <authorList>
            <person name="Schelkunov M.I."/>
        </authorList>
    </citation>
    <scope>NUCLEOTIDE SEQUENCE</scope>
    <source>
        <strain evidence="2">Hsosn_3</strain>
        <tissue evidence="2">Leaf</tissue>
    </source>
</reference>
<sequence length="119" mass="12774">MATNIVMKLISVILGLELVLIATAAPHINGGHDETFGISTTCIVFCDVHCRGQGVYTPVCFVKCMFKCKLAPVVSDDVRACTSTCAQSTCSKFSDSDMNMLGKCVIDECAKKCIAQSRN</sequence>
<name>A0AAD8N9K3_9APIA</name>
<proteinExistence type="predicted"/>
<comment type="caution">
    <text evidence="2">The sequence shown here is derived from an EMBL/GenBank/DDBJ whole genome shotgun (WGS) entry which is preliminary data.</text>
</comment>
<keyword evidence="3" id="KW-1185">Reference proteome</keyword>
<evidence type="ECO:0000256" key="1">
    <source>
        <dbReference type="SAM" id="SignalP"/>
    </source>
</evidence>
<feature type="signal peptide" evidence="1">
    <location>
        <begin position="1"/>
        <end position="24"/>
    </location>
</feature>
<dbReference type="Proteomes" id="UP001237642">
    <property type="component" value="Unassembled WGS sequence"/>
</dbReference>
<dbReference type="AlphaFoldDB" id="A0AAD8N9K3"/>
<dbReference type="EMBL" id="JAUIZM010000001">
    <property type="protein sequence ID" value="KAK1400636.1"/>
    <property type="molecule type" value="Genomic_DNA"/>
</dbReference>
<organism evidence="2 3">
    <name type="scientific">Heracleum sosnowskyi</name>
    <dbReference type="NCBI Taxonomy" id="360622"/>
    <lineage>
        <taxon>Eukaryota</taxon>
        <taxon>Viridiplantae</taxon>
        <taxon>Streptophyta</taxon>
        <taxon>Embryophyta</taxon>
        <taxon>Tracheophyta</taxon>
        <taxon>Spermatophyta</taxon>
        <taxon>Magnoliopsida</taxon>
        <taxon>eudicotyledons</taxon>
        <taxon>Gunneridae</taxon>
        <taxon>Pentapetalae</taxon>
        <taxon>asterids</taxon>
        <taxon>campanulids</taxon>
        <taxon>Apiales</taxon>
        <taxon>Apiaceae</taxon>
        <taxon>Apioideae</taxon>
        <taxon>apioid superclade</taxon>
        <taxon>Tordylieae</taxon>
        <taxon>Tordyliinae</taxon>
        <taxon>Heracleum</taxon>
    </lineage>
</organism>
<keyword evidence="1" id="KW-0732">Signal</keyword>
<reference evidence="2" key="1">
    <citation type="submission" date="2023-02" db="EMBL/GenBank/DDBJ databases">
        <title>Genome of toxic invasive species Heracleum sosnowskyi carries increased number of genes despite the absence of recent whole-genome duplications.</title>
        <authorList>
            <person name="Schelkunov M."/>
            <person name="Shtratnikova V."/>
            <person name="Makarenko M."/>
            <person name="Klepikova A."/>
            <person name="Omelchenko D."/>
            <person name="Novikova G."/>
            <person name="Obukhova E."/>
            <person name="Bogdanov V."/>
            <person name="Penin A."/>
            <person name="Logacheva M."/>
        </authorList>
    </citation>
    <scope>NUCLEOTIDE SEQUENCE</scope>
    <source>
        <strain evidence="2">Hsosn_3</strain>
        <tissue evidence="2">Leaf</tissue>
    </source>
</reference>
<evidence type="ECO:0000313" key="3">
    <source>
        <dbReference type="Proteomes" id="UP001237642"/>
    </source>
</evidence>
<accession>A0AAD8N9K3</accession>
<gene>
    <name evidence="2" type="ORF">POM88_000241</name>
</gene>
<protein>
    <recommendedName>
        <fullName evidence="4">Thionin-like protein</fullName>
    </recommendedName>
</protein>
<evidence type="ECO:0000313" key="2">
    <source>
        <dbReference type="EMBL" id="KAK1400636.1"/>
    </source>
</evidence>
<feature type="chain" id="PRO_5042220310" description="Thionin-like protein" evidence="1">
    <location>
        <begin position="25"/>
        <end position="119"/>
    </location>
</feature>